<evidence type="ECO:0000313" key="7">
    <source>
        <dbReference type="Proteomes" id="UP000314986"/>
    </source>
</evidence>
<reference evidence="7" key="2">
    <citation type="journal article" date="2007" name="PLoS Biol.">
        <title>Survey sequencing and comparative analysis of the elephant shark (Callorhinchus milii) genome.</title>
        <authorList>
            <person name="Venkatesh B."/>
            <person name="Kirkness E.F."/>
            <person name="Loh Y.H."/>
            <person name="Halpern A.L."/>
            <person name="Lee A.P."/>
            <person name="Johnson J."/>
            <person name="Dandona N."/>
            <person name="Viswanathan L.D."/>
            <person name="Tay A."/>
            <person name="Venter J.C."/>
            <person name="Strausberg R.L."/>
            <person name="Brenner S."/>
        </authorList>
    </citation>
    <scope>NUCLEOTIDE SEQUENCE [LARGE SCALE GENOMIC DNA]</scope>
</reference>
<dbReference type="Pfam" id="PF13520">
    <property type="entry name" value="AA_permease_2"/>
    <property type="match status" value="1"/>
</dbReference>
<evidence type="ECO:0000256" key="2">
    <source>
        <dbReference type="ARBA" id="ARBA00022692"/>
    </source>
</evidence>
<dbReference type="Proteomes" id="UP000314986">
    <property type="component" value="Unassembled WGS sequence"/>
</dbReference>
<sequence length="156" mass="16914">MNCATENFNSESEPEKQVVFLKKKVGLVECLSLIMGTIIGSGIFITPKGVLETSGTIGMSLMVWLVCGILSMFGALCYAELGASITKSGGHYTYLLQTLGPLPAFLCLWSEFFLIRISGFFFPTSWIPTSTTPSGCFALPGIELRSTHLQSECSNH</sequence>
<reference evidence="6" key="4">
    <citation type="submission" date="2025-08" db="UniProtKB">
        <authorList>
            <consortium name="Ensembl"/>
        </authorList>
    </citation>
    <scope>IDENTIFICATION</scope>
</reference>
<comment type="subcellular location">
    <subcellularLocation>
        <location evidence="1">Membrane</location>
        <topology evidence="1">Multi-pass membrane protein</topology>
    </subcellularLocation>
</comment>
<evidence type="ECO:0000313" key="6">
    <source>
        <dbReference type="Ensembl" id="ENSCMIP00000032813.1"/>
    </source>
</evidence>
<accession>A0A4W3J3Q2</accession>
<dbReference type="Gene3D" id="1.20.1740.10">
    <property type="entry name" value="Amino acid/polyamine transporter I"/>
    <property type="match status" value="1"/>
</dbReference>
<protein>
    <recommendedName>
        <fullName evidence="8">Amino acid permease/ SLC12A domain-containing protein</fullName>
    </recommendedName>
</protein>
<dbReference type="AlphaFoldDB" id="A0A4W3J3Q2"/>
<dbReference type="OMA" id="FAFAKIM"/>
<dbReference type="GO" id="GO:0016020">
    <property type="term" value="C:membrane"/>
    <property type="evidence" value="ECO:0007669"/>
    <property type="project" value="UniProtKB-SubCell"/>
</dbReference>
<feature type="transmembrane region" description="Helical" evidence="5">
    <location>
        <begin position="102"/>
        <end position="122"/>
    </location>
</feature>
<dbReference type="STRING" id="7868.ENSCMIP00000032813"/>
<evidence type="ECO:0000256" key="3">
    <source>
        <dbReference type="ARBA" id="ARBA00022989"/>
    </source>
</evidence>
<feature type="transmembrane region" description="Helical" evidence="5">
    <location>
        <begin position="25"/>
        <end position="45"/>
    </location>
</feature>
<keyword evidence="4 5" id="KW-0472">Membrane</keyword>
<dbReference type="GeneTree" id="ENSGT00940000165307"/>
<reference evidence="7" key="1">
    <citation type="journal article" date="2006" name="Science">
        <title>Ancient noncoding elements conserved in the human genome.</title>
        <authorList>
            <person name="Venkatesh B."/>
            <person name="Kirkness E.F."/>
            <person name="Loh Y.H."/>
            <person name="Halpern A.L."/>
            <person name="Lee A.P."/>
            <person name="Johnson J."/>
            <person name="Dandona N."/>
            <person name="Viswanathan L.D."/>
            <person name="Tay A."/>
            <person name="Venter J.C."/>
            <person name="Strausberg R.L."/>
            <person name="Brenner S."/>
        </authorList>
    </citation>
    <scope>NUCLEOTIDE SEQUENCE [LARGE SCALE GENOMIC DNA]</scope>
</reference>
<dbReference type="InterPro" id="IPR050598">
    <property type="entry name" value="AminoAcid_Transporter"/>
</dbReference>
<evidence type="ECO:0008006" key="8">
    <source>
        <dbReference type="Google" id="ProtNLM"/>
    </source>
</evidence>
<dbReference type="PANTHER" id="PTHR11785">
    <property type="entry name" value="AMINO ACID TRANSPORTER"/>
    <property type="match status" value="1"/>
</dbReference>
<dbReference type="InParanoid" id="A0A4W3J3Q2"/>
<dbReference type="Ensembl" id="ENSCMIT00000033317.1">
    <property type="protein sequence ID" value="ENSCMIP00000032813.1"/>
    <property type="gene ID" value="ENSCMIG00000014032.1"/>
</dbReference>
<dbReference type="PANTHER" id="PTHR11785:SF246">
    <property type="entry name" value="CYSTINE_GLUTAMATE TRANSPORTER"/>
    <property type="match status" value="1"/>
</dbReference>
<dbReference type="GO" id="GO:0015179">
    <property type="term" value="F:L-amino acid transmembrane transporter activity"/>
    <property type="evidence" value="ECO:0007669"/>
    <property type="project" value="TreeGrafter"/>
</dbReference>
<feature type="transmembrane region" description="Helical" evidence="5">
    <location>
        <begin position="57"/>
        <end position="81"/>
    </location>
</feature>
<evidence type="ECO:0000256" key="1">
    <source>
        <dbReference type="ARBA" id="ARBA00004141"/>
    </source>
</evidence>
<organism evidence="6 7">
    <name type="scientific">Callorhinchus milii</name>
    <name type="common">Ghost shark</name>
    <dbReference type="NCBI Taxonomy" id="7868"/>
    <lineage>
        <taxon>Eukaryota</taxon>
        <taxon>Metazoa</taxon>
        <taxon>Chordata</taxon>
        <taxon>Craniata</taxon>
        <taxon>Vertebrata</taxon>
        <taxon>Chondrichthyes</taxon>
        <taxon>Holocephali</taxon>
        <taxon>Chimaeriformes</taxon>
        <taxon>Callorhinchidae</taxon>
        <taxon>Callorhinchus</taxon>
    </lineage>
</organism>
<dbReference type="InterPro" id="IPR002293">
    <property type="entry name" value="AA/rel_permease1"/>
</dbReference>
<keyword evidence="3 5" id="KW-1133">Transmembrane helix</keyword>
<evidence type="ECO:0000256" key="5">
    <source>
        <dbReference type="SAM" id="Phobius"/>
    </source>
</evidence>
<keyword evidence="7" id="KW-1185">Reference proteome</keyword>
<keyword evidence="2 5" id="KW-0812">Transmembrane</keyword>
<reference evidence="7" key="3">
    <citation type="journal article" date="2014" name="Nature">
        <title>Elephant shark genome provides unique insights into gnathostome evolution.</title>
        <authorList>
            <consortium name="International Elephant Shark Genome Sequencing Consortium"/>
            <person name="Venkatesh B."/>
            <person name="Lee A.P."/>
            <person name="Ravi V."/>
            <person name="Maurya A.K."/>
            <person name="Lian M.M."/>
            <person name="Swann J.B."/>
            <person name="Ohta Y."/>
            <person name="Flajnik M.F."/>
            <person name="Sutoh Y."/>
            <person name="Kasahara M."/>
            <person name="Hoon S."/>
            <person name="Gangu V."/>
            <person name="Roy S.W."/>
            <person name="Irimia M."/>
            <person name="Korzh V."/>
            <person name="Kondrychyn I."/>
            <person name="Lim Z.W."/>
            <person name="Tay B.H."/>
            <person name="Tohari S."/>
            <person name="Kong K.W."/>
            <person name="Ho S."/>
            <person name="Lorente-Galdos B."/>
            <person name="Quilez J."/>
            <person name="Marques-Bonet T."/>
            <person name="Raney B.J."/>
            <person name="Ingham P.W."/>
            <person name="Tay A."/>
            <person name="Hillier L.W."/>
            <person name="Minx P."/>
            <person name="Boehm T."/>
            <person name="Wilson R.K."/>
            <person name="Brenner S."/>
            <person name="Warren W.C."/>
        </authorList>
    </citation>
    <scope>NUCLEOTIDE SEQUENCE [LARGE SCALE GENOMIC DNA]</scope>
</reference>
<proteinExistence type="predicted"/>
<evidence type="ECO:0000256" key="4">
    <source>
        <dbReference type="ARBA" id="ARBA00023136"/>
    </source>
</evidence>
<name>A0A4W3J3Q2_CALMI</name>
<reference evidence="6" key="5">
    <citation type="submission" date="2025-09" db="UniProtKB">
        <authorList>
            <consortium name="Ensembl"/>
        </authorList>
    </citation>
    <scope>IDENTIFICATION</scope>
</reference>